<evidence type="ECO:0000259" key="11">
    <source>
        <dbReference type="Pfam" id="PF02602"/>
    </source>
</evidence>
<comment type="pathway">
    <text evidence="1 9">Porphyrin-containing compound metabolism; protoporphyrin-IX biosynthesis; coproporphyrinogen-III from 5-aminolevulinate: step 3/4.</text>
</comment>
<dbReference type="GO" id="GO:0006780">
    <property type="term" value="P:uroporphyrinogen III biosynthetic process"/>
    <property type="evidence" value="ECO:0007669"/>
    <property type="project" value="UniProtKB-UniRule"/>
</dbReference>
<organism evidence="12 13">
    <name type="scientific">Terrimesophilobacter mesophilus</name>
    <dbReference type="NCBI Taxonomy" id="433647"/>
    <lineage>
        <taxon>Bacteria</taxon>
        <taxon>Bacillati</taxon>
        <taxon>Actinomycetota</taxon>
        <taxon>Actinomycetes</taxon>
        <taxon>Micrococcales</taxon>
        <taxon>Microbacteriaceae</taxon>
        <taxon>Terrimesophilobacter</taxon>
    </lineage>
</organism>
<reference evidence="12 13" key="1">
    <citation type="submission" date="2019-03" db="EMBL/GenBank/DDBJ databases">
        <title>Genomics of glacier-inhabiting Cryobacterium strains.</title>
        <authorList>
            <person name="Liu Q."/>
            <person name="Xin Y.-H."/>
        </authorList>
    </citation>
    <scope>NUCLEOTIDE SEQUENCE [LARGE SCALE GENOMIC DNA]</scope>
    <source>
        <strain evidence="12 13">CGMCC 1.10440</strain>
    </source>
</reference>
<evidence type="ECO:0000256" key="1">
    <source>
        <dbReference type="ARBA" id="ARBA00004772"/>
    </source>
</evidence>
<evidence type="ECO:0000256" key="9">
    <source>
        <dbReference type="RuleBase" id="RU366031"/>
    </source>
</evidence>
<dbReference type="PANTHER" id="PTHR38042">
    <property type="entry name" value="UROPORPHYRINOGEN-III SYNTHASE, CHLOROPLASTIC"/>
    <property type="match status" value="1"/>
</dbReference>
<keyword evidence="4 9" id="KW-0456">Lyase</keyword>
<protein>
    <recommendedName>
        <fullName evidence="7 9">Uroporphyrinogen-III synthase</fullName>
        <ecNumber evidence="3 9">4.2.1.75</ecNumber>
    </recommendedName>
</protein>
<feature type="domain" description="Tetrapyrrole biosynthesis uroporphyrinogen III synthase" evidence="11">
    <location>
        <begin position="60"/>
        <end position="275"/>
    </location>
</feature>
<dbReference type="GO" id="GO:0006782">
    <property type="term" value="P:protoporphyrinogen IX biosynthetic process"/>
    <property type="evidence" value="ECO:0007669"/>
    <property type="project" value="UniProtKB-UniRule"/>
</dbReference>
<dbReference type="InterPro" id="IPR039793">
    <property type="entry name" value="UROS/Hem4"/>
</dbReference>
<gene>
    <name evidence="12" type="ORF">E3N84_07660</name>
</gene>
<evidence type="ECO:0000256" key="4">
    <source>
        <dbReference type="ARBA" id="ARBA00023239"/>
    </source>
</evidence>
<evidence type="ECO:0000313" key="12">
    <source>
        <dbReference type="EMBL" id="TFB79929.1"/>
    </source>
</evidence>
<dbReference type="OrthoDB" id="9815856at2"/>
<dbReference type="CDD" id="cd06578">
    <property type="entry name" value="HemD"/>
    <property type="match status" value="1"/>
</dbReference>
<keyword evidence="13" id="KW-1185">Reference proteome</keyword>
<evidence type="ECO:0000256" key="3">
    <source>
        <dbReference type="ARBA" id="ARBA00013109"/>
    </source>
</evidence>
<evidence type="ECO:0000256" key="5">
    <source>
        <dbReference type="ARBA" id="ARBA00023244"/>
    </source>
</evidence>
<evidence type="ECO:0000256" key="7">
    <source>
        <dbReference type="ARBA" id="ARBA00040167"/>
    </source>
</evidence>
<dbReference type="GO" id="GO:0004852">
    <property type="term" value="F:uroporphyrinogen-III synthase activity"/>
    <property type="evidence" value="ECO:0007669"/>
    <property type="project" value="UniProtKB-UniRule"/>
</dbReference>
<name>A0A4R8VAI5_9MICO</name>
<feature type="region of interest" description="Disordered" evidence="10">
    <location>
        <begin position="1"/>
        <end position="30"/>
    </location>
</feature>
<accession>A0A4R8VAI5</accession>
<keyword evidence="5 9" id="KW-0627">Porphyrin biosynthesis</keyword>
<dbReference type="EC" id="4.2.1.75" evidence="3 9"/>
<proteinExistence type="inferred from homology"/>
<evidence type="ECO:0000313" key="13">
    <source>
        <dbReference type="Proteomes" id="UP000298488"/>
    </source>
</evidence>
<dbReference type="InterPro" id="IPR036108">
    <property type="entry name" value="4pyrrol_syn_uPrphyn_synt_sf"/>
</dbReference>
<evidence type="ECO:0000256" key="10">
    <source>
        <dbReference type="SAM" id="MobiDB-lite"/>
    </source>
</evidence>
<evidence type="ECO:0000256" key="2">
    <source>
        <dbReference type="ARBA" id="ARBA00008133"/>
    </source>
</evidence>
<dbReference type="EMBL" id="SOFI01000003">
    <property type="protein sequence ID" value="TFB79929.1"/>
    <property type="molecule type" value="Genomic_DNA"/>
</dbReference>
<dbReference type="InterPro" id="IPR003754">
    <property type="entry name" value="4pyrrol_synth_uPrphyn_synth"/>
</dbReference>
<comment type="similarity">
    <text evidence="2 9">Belongs to the uroporphyrinogen-III synthase family.</text>
</comment>
<dbReference type="AlphaFoldDB" id="A0A4R8VAI5"/>
<dbReference type="Pfam" id="PF02602">
    <property type="entry name" value="HEM4"/>
    <property type="match status" value="1"/>
</dbReference>
<comment type="function">
    <text evidence="6 9">Catalyzes cyclization of the linear tetrapyrrole, hydroxymethylbilane, to the macrocyclic uroporphyrinogen III.</text>
</comment>
<dbReference type="SUPFAM" id="SSF69618">
    <property type="entry name" value="HemD-like"/>
    <property type="match status" value="1"/>
</dbReference>
<comment type="caution">
    <text evidence="12">The sequence shown here is derived from an EMBL/GenBank/DDBJ whole genome shotgun (WGS) entry which is preliminary data.</text>
</comment>
<feature type="compositionally biased region" description="Basic residues" evidence="10">
    <location>
        <begin position="1"/>
        <end position="11"/>
    </location>
</feature>
<dbReference type="UniPathway" id="UPA00251">
    <property type="reaction ID" value="UER00320"/>
</dbReference>
<sequence>MLFTRRTRRNPQKSWRGASPTSCSRRGLRSSLRSEGSAVTSAIAGWRVLVPRGGPWGRAVAARLVEHGAVPVVAPLVDFAPTEDAAELAAGLGRLAAGDVDWLVVTSATTAGLLEGVAVPATTRIAAVGPATAAALAEAGLRVDFVPSSDFSADAIVAEWPGGTGSRILLPQSAIAEPTLAEGLRAAGNRVDTVAAYRTIGVHVAPEIVAEVQSGAIRAILVTSGSVAHEVAAQLAPISPGTMIACIGPRTAAAASAAGLEVGAIAEQQTVESLILSIIQPAEARP</sequence>
<comment type="catalytic activity">
    <reaction evidence="8 9">
        <text>hydroxymethylbilane = uroporphyrinogen III + H2O</text>
        <dbReference type="Rhea" id="RHEA:18965"/>
        <dbReference type="ChEBI" id="CHEBI:15377"/>
        <dbReference type="ChEBI" id="CHEBI:57308"/>
        <dbReference type="ChEBI" id="CHEBI:57845"/>
        <dbReference type="EC" id="4.2.1.75"/>
    </reaction>
</comment>
<dbReference type="Gene3D" id="3.40.50.10090">
    <property type="match status" value="2"/>
</dbReference>
<evidence type="ECO:0000256" key="8">
    <source>
        <dbReference type="ARBA" id="ARBA00048617"/>
    </source>
</evidence>
<dbReference type="PANTHER" id="PTHR38042:SF1">
    <property type="entry name" value="UROPORPHYRINOGEN-III SYNTHASE, CHLOROPLASTIC"/>
    <property type="match status" value="1"/>
</dbReference>
<evidence type="ECO:0000256" key="6">
    <source>
        <dbReference type="ARBA" id="ARBA00037589"/>
    </source>
</evidence>
<dbReference type="Proteomes" id="UP000298488">
    <property type="component" value="Unassembled WGS sequence"/>
</dbReference>